<reference evidence="1" key="1">
    <citation type="submission" date="2023-07" db="EMBL/GenBank/DDBJ databases">
        <authorList>
            <person name="Stuckert A."/>
        </authorList>
    </citation>
    <scope>NUCLEOTIDE SEQUENCE</scope>
</reference>
<name>A0ABN9LX82_9NEOB</name>
<dbReference type="PANTHER" id="PTHR46171:SF2">
    <property type="entry name" value="RING FINGER PROTEIN 44"/>
    <property type="match status" value="1"/>
</dbReference>
<dbReference type="Proteomes" id="UP001176940">
    <property type="component" value="Unassembled WGS sequence"/>
</dbReference>
<evidence type="ECO:0008006" key="3">
    <source>
        <dbReference type="Google" id="ProtNLM"/>
    </source>
</evidence>
<comment type="caution">
    <text evidence="1">The sequence shown here is derived from an EMBL/GenBank/DDBJ whole genome shotgun (WGS) entry which is preliminary data.</text>
</comment>
<evidence type="ECO:0000313" key="2">
    <source>
        <dbReference type="Proteomes" id="UP001176940"/>
    </source>
</evidence>
<keyword evidence="2" id="KW-1185">Reference proteome</keyword>
<gene>
    <name evidence="1" type="ORF">RIMI_LOCUS11989220</name>
</gene>
<sequence>MPVTRVNIGQYRRSAEHSAGGQTAVGSKECIRFPPTRRQWGRRDRPQQGILIQDDNSFRATFFPVDEHRVFALTSTPPRMLHPAAHSTQQTPFMVDLHEQVHQGPVPLSYTVTTVTQGFPLHAGQHIPGCSTQQLPACSVMFSGQHYPLCCLPPPLIPGCTVQQLPVSYQPFPPLLSSEHYILHTHPPLPPHQPPHMASLAPFVTVQPQRMVSANIRMWFMLVFYTRPGDSGIEGDRAGTGAPCTLPPEQRNEIALLR</sequence>
<proteinExistence type="predicted"/>
<evidence type="ECO:0000313" key="1">
    <source>
        <dbReference type="EMBL" id="CAJ0948136.1"/>
    </source>
</evidence>
<dbReference type="EMBL" id="CAUEEQ010027863">
    <property type="protein sequence ID" value="CAJ0948136.1"/>
    <property type="molecule type" value="Genomic_DNA"/>
</dbReference>
<organism evidence="1 2">
    <name type="scientific">Ranitomeya imitator</name>
    <name type="common">mimic poison frog</name>
    <dbReference type="NCBI Taxonomy" id="111125"/>
    <lineage>
        <taxon>Eukaryota</taxon>
        <taxon>Metazoa</taxon>
        <taxon>Chordata</taxon>
        <taxon>Craniata</taxon>
        <taxon>Vertebrata</taxon>
        <taxon>Euteleostomi</taxon>
        <taxon>Amphibia</taxon>
        <taxon>Batrachia</taxon>
        <taxon>Anura</taxon>
        <taxon>Neobatrachia</taxon>
        <taxon>Hyloidea</taxon>
        <taxon>Dendrobatidae</taxon>
        <taxon>Dendrobatinae</taxon>
        <taxon>Ranitomeya</taxon>
    </lineage>
</organism>
<dbReference type="PANTHER" id="PTHR46171">
    <property type="entry name" value="GH10160P"/>
    <property type="match status" value="1"/>
</dbReference>
<protein>
    <recommendedName>
        <fullName evidence="3">RING finger protein 44</fullName>
    </recommendedName>
</protein>
<accession>A0ABN9LX82</accession>